<evidence type="ECO:0000313" key="1">
    <source>
        <dbReference type="EMBL" id="AII15577.1"/>
    </source>
</evidence>
<protein>
    <submittedName>
        <fullName evidence="1">Uncharacterized protein</fullName>
    </submittedName>
</protein>
<dbReference type="Proteomes" id="UP000028486">
    <property type="component" value="Plasmid pCIG1485E"/>
</dbReference>
<organism evidence="1 2">
    <name type="scientific">Campylobacter iguaniorum</name>
    <dbReference type="NCBI Taxonomy" id="1244531"/>
    <lineage>
        <taxon>Bacteria</taxon>
        <taxon>Pseudomonadati</taxon>
        <taxon>Campylobacterota</taxon>
        <taxon>Epsilonproteobacteria</taxon>
        <taxon>Campylobacterales</taxon>
        <taxon>Campylobacteraceae</taxon>
        <taxon>Campylobacter</taxon>
    </lineage>
</organism>
<dbReference type="KEGG" id="caj:CIG1485E_a0052"/>
<keyword evidence="2" id="KW-1185">Reference proteome</keyword>
<gene>
    <name evidence="1" type="ORF">CIG1485E_a0052</name>
</gene>
<dbReference type="AlphaFoldDB" id="A0A076FDU3"/>
<name>A0A076FDU3_9BACT</name>
<reference evidence="1 2" key="1">
    <citation type="journal article" date="2014" name="Genome Announc.">
        <title>Complete Genome Sequence of Campylobacter iguaniorum Strain 1485ET, Isolated from a Bearded Dragon (Pogona vitticeps).</title>
        <authorList>
            <person name="Gilbert M.J."/>
            <person name="Miller W.G."/>
            <person name="Yee E."/>
            <person name="Kik M."/>
            <person name="Wagenaar J.A."/>
            <person name="Duim B."/>
        </authorList>
    </citation>
    <scope>NUCLEOTIDE SEQUENCE [LARGE SCALE GENOMIC DNA]</scope>
    <source>
        <strain evidence="1 2">1485E</strain>
        <plasmid evidence="1">pCIG1485E</plasmid>
    </source>
</reference>
<proteinExistence type="predicted"/>
<keyword evidence="1" id="KW-0614">Plasmid</keyword>
<evidence type="ECO:0000313" key="2">
    <source>
        <dbReference type="Proteomes" id="UP000028486"/>
    </source>
</evidence>
<accession>A0A076FDU3</accession>
<geneLocation type="plasmid" evidence="1 2">
    <name>pCIG1485E</name>
</geneLocation>
<dbReference type="EMBL" id="CP009044">
    <property type="protein sequence ID" value="AII15577.1"/>
    <property type="molecule type" value="Genomic_DNA"/>
</dbReference>
<dbReference type="RefSeq" id="WP_041572703.1">
    <property type="nucleotide sequence ID" value="NZ_CP009044.1"/>
</dbReference>
<sequence length="79" mass="9209">MKHIIEITTEWWNNENPKLEIKTSHREVLEEEGINRVVEMMKDGYTSGELNHNLCLDQNDPDEGIDYSGFWSLTTKTIA</sequence>
<dbReference type="HOGENOM" id="CLU_2599416_0_0_7"/>